<keyword evidence="14" id="KW-1185">Reference proteome</keyword>
<dbReference type="GO" id="GO:0030574">
    <property type="term" value="P:collagen catabolic process"/>
    <property type="evidence" value="ECO:0007669"/>
    <property type="project" value="TreeGrafter"/>
</dbReference>
<feature type="binding site" evidence="9">
    <location>
        <position position="230"/>
    </location>
    <ligand>
        <name>Ca(2+)</name>
        <dbReference type="ChEBI" id="CHEBI:29108"/>
        <label>3</label>
    </ligand>
</feature>
<dbReference type="GO" id="GO:0006508">
    <property type="term" value="P:proteolysis"/>
    <property type="evidence" value="ECO:0007669"/>
    <property type="project" value="UniProtKB-KW"/>
</dbReference>
<feature type="binding site" evidence="9">
    <location>
        <position position="238"/>
    </location>
    <ligand>
        <name>Zn(2+)</name>
        <dbReference type="ChEBI" id="CHEBI:29105"/>
        <label>1</label>
    </ligand>
</feature>
<reference evidence="13" key="1">
    <citation type="submission" date="2022-04" db="EMBL/GenBank/DDBJ databases">
        <title>A functionally conserved STORR gene fusion in Papaver species that diverged 16.8 million years ago.</title>
        <authorList>
            <person name="Catania T."/>
        </authorList>
    </citation>
    <scope>NUCLEOTIDE SEQUENCE</scope>
    <source>
        <strain evidence="13">S-188037</strain>
    </source>
</reference>
<comment type="caution">
    <text evidence="13">The sequence shown here is derived from an EMBL/GenBank/DDBJ whole genome shotgun (WGS) entry which is preliminary data.</text>
</comment>
<dbReference type="PANTHER" id="PTHR10201">
    <property type="entry name" value="MATRIX METALLOPROTEINASE"/>
    <property type="match status" value="1"/>
</dbReference>
<dbReference type="GO" id="GO:0031012">
    <property type="term" value="C:extracellular matrix"/>
    <property type="evidence" value="ECO:0007669"/>
    <property type="project" value="InterPro"/>
</dbReference>
<name>A0AAD4SAM8_9MAGN</name>
<evidence type="ECO:0000256" key="9">
    <source>
        <dbReference type="PIRSR" id="PIRSR621190-2"/>
    </source>
</evidence>
<keyword evidence="5 8" id="KW-0862">Zinc</keyword>
<protein>
    <recommendedName>
        <fullName evidence="12">Peptidase metallopeptidase domain-containing protein</fullName>
    </recommendedName>
</protein>
<evidence type="ECO:0000256" key="10">
    <source>
        <dbReference type="PIRSR" id="PIRSR621190-5"/>
    </source>
</evidence>
<feature type="binding site" evidence="9">
    <location>
        <position position="290"/>
    </location>
    <ligand>
        <name>Zn(2+)</name>
        <dbReference type="ChEBI" id="CHEBI:29105"/>
        <label>2</label>
        <note>catalytic</note>
    </ligand>
</feature>
<feature type="domain" description="Peptidase metallopeptidase" evidence="12">
    <location>
        <begin position="157"/>
        <end position="316"/>
    </location>
</feature>
<comment type="cofactor">
    <cofactor evidence="9">
        <name>Ca(2+)</name>
        <dbReference type="ChEBI" id="CHEBI:29108"/>
    </cofactor>
    <text evidence="9">Can bind about 5 Ca(2+) ions per subunit.</text>
</comment>
<evidence type="ECO:0000256" key="5">
    <source>
        <dbReference type="ARBA" id="ARBA00022833"/>
    </source>
</evidence>
<evidence type="ECO:0000313" key="13">
    <source>
        <dbReference type="EMBL" id="KAI3875380.1"/>
    </source>
</evidence>
<feature type="short sequence motif" description="Cysteine switch" evidence="10">
    <location>
        <begin position="112"/>
        <end position="149"/>
    </location>
</feature>
<keyword evidence="4" id="KW-0378">Hydrolase</keyword>
<dbReference type="GO" id="GO:0008270">
    <property type="term" value="F:zinc ion binding"/>
    <property type="evidence" value="ECO:0007669"/>
    <property type="project" value="InterPro"/>
</dbReference>
<keyword evidence="9" id="KW-0106">Calcium</keyword>
<feature type="active site" evidence="7">
    <location>
        <position position="273"/>
    </location>
</feature>
<feature type="binding site" evidence="9">
    <location>
        <position position="213"/>
    </location>
    <ligand>
        <name>Ca(2+)</name>
        <dbReference type="ChEBI" id="CHEBI:29108"/>
        <label>2</label>
    </ligand>
</feature>
<feature type="binding site" evidence="9">
    <location>
        <position position="253"/>
    </location>
    <ligand>
        <name>Ca(2+)</name>
        <dbReference type="ChEBI" id="CHEBI:29108"/>
        <label>1</label>
    </ligand>
</feature>
<dbReference type="InterPro" id="IPR002477">
    <property type="entry name" value="Peptidoglycan-bd-like"/>
</dbReference>
<dbReference type="PRINTS" id="PR00138">
    <property type="entry name" value="MATRIXIN"/>
</dbReference>
<feature type="binding site" evidence="9">
    <location>
        <position position="248"/>
    </location>
    <ligand>
        <name>Zn(2+)</name>
        <dbReference type="ChEBI" id="CHEBI:29105"/>
        <label>1</label>
    </ligand>
</feature>
<dbReference type="Pfam" id="PF01471">
    <property type="entry name" value="PG_binding_1"/>
    <property type="match status" value="1"/>
</dbReference>
<dbReference type="InterPro" id="IPR033739">
    <property type="entry name" value="M10A_MMP"/>
</dbReference>
<dbReference type="InterPro" id="IPR006026">
    <property type="entry name" value="Peptidase_Metallo"/>
</dbReference>
<dbReference type="SUPFAM" id="SSF55486">
    <property type="entry name" value="Metalloproteases ('zincins'), catalytic domain"/>
    <property type="match status" value="1"/>
</dbReference>
<dbReference type="CDD" id="cd04278">
    <property type="entry name" value="ZnMc_MMP"/>
    <property type="match status" value="1"/>
</dbReference>
<feature type="signal peptide" evidence="11">
    <location>
        <begin position="1"/>
        <end position="27"/>
    </location>
</feature>
<organism evidence="13 14">
    <name type="scientific">Papaver atlanticum</name>
    <dbReference type="NCBI Taxonomy" id="357466"/>
    <lineage>
        <taxon>Eukaryota</taxon>
        <taxon>Viridiplantae</taxon>
        <taxon>Streptophyta</taxon>
        <taxon>Embryophyta</taxon>
        <taxon>Tracheophyta</taxon>
        <taxon>Spermatophyta</taxon>
        <taxon>Magnoliopsida</taxon>
        <taxon>Ranunculales</taxon>
        <taxon>Papaveraceae</taxon>
        <taxon>Papaveroideae</taxon>
        <taxon>Papaver</taxon>
    </lineage>
</organism>
<dbReference type="InterPro" id="IPR036365">
    <property type="entry name" value="PGBD-like_sf"/>
</dbReference>
<feature type="chain" id="PRO_5042032379" description="Peptidase metallopeptidase domain-containing protein" evidence="11">
    <location>
        <begin position="28"/>
        <end position="316"/>
    </location>
</feature>
<feature type="binding site" evidence="9">
    <location>
        <position position="244"/>
    </location>
    <ligand>
        <name>Ca(2+)</name>
        <dbReference type="ChEBI" id="CHEBI:29108"/>
        <label>2</label>
    </ligand>
</feature>
<dbReference type="Gene3D" id="3.40.390.10">
    <property type="entry name" value="Collagenase (Catalytic Domain)"/>
    <property type="match status" value="1"/>
</dbReference>
<dbReference type="InterPro" id="IPR021190">
    <property type="entry name" value="Pept_M10A"/>
</dbReference>
<dbReference type="SUPFAM" id="SSF47090">
    <property type="entry name" value="PGBD-like"/>
    <property type="match status" value="1"/>
</dbReference>
<comment type="similarity">
    <text evidence="1">Belongs to the peptidase M10A family. Matrix metalloproteinases (MMPs) subfamily.</text>
</comment>
<feature type="binding site" description="in inhibited form" evidence="9">
    <location>
        <position position="114"/>
    </location>
    <ligand>
        <name>Zn(2+)</name>
        <dbReference type="ChEBI" id="CHEBI:29105"/>
        <label>2</label>
        <note>catalytic</note>
    </ligand>
</feature>
<evidence type="ECO:0000259" key="12">
    <source>
        <dbReference type="SMART" id="SM00235"/>
    </source>
</evidence>
<proteinExistence type="inferred from homology"/>
<evidence type="ECO:0000256" key="3">
    <source>
        <dbReference type="ARBA" id="ARBA00022723"/>
    </source>
</evidence>
<evidence type="ECO:0000256" key="11">
    <source>
        <dbReference type="SAM" id="SignalP"/>
    </source>
</evidence>
<keyword evidence="2" id="KW-0645">Protease</keyword>
<dbReference type="GO" id="GO:0030198">
    <property type="term" value="P:extracellular matrix organization"/>
    <property type="evidence" value="ECO:0007669"/>
    <property type="project" value="TreeGrafter"/>
</dbReference>
<feature type="binding site" evidence="9">
    <location>
        <position position="223"/>
    </location>
    <ligand>
        <name>Zn(2+)</name>
        <dbReference type="ChEBI" id="CHEBI:29105"/>
        <label>1</label>
    </ligand>
</feature>
<accession>A0AAD4SAM8</accession>
<keyword evidence="6" id="KW-0482">Metalloprotease</keyword>
<dbReference type="GO" id="GO:0004222">
    <property type="term" value="F:metalloendopeptidase activity"/>
    <property type="evidence" value="ECO:0007669"/>
    <property type="project" value="InterPro"/>
</dbReference>
<evidence type="ECO:0000256" key="1">
    <source>
        <dbReference type="ARBA" id="ARBA00009614"/>
    </source>
</evidence>
<evidence type="ECO:0000256" key="2">
    <source>
        <dbReference type="ARBA" id="ARBA00022670"/>
    </source>
</evidence>
<dbReference type="Pfam" id="PF00413">
    <property type="entry name" value="Peptidase_M10"/>
    <property type="match status" value="1"/>
</dbReference>
<feature type="binding site" evidence="8">
    <location>
        <position position="276"/>
    </location>
    <ligand>
        <name>Zn(2+)</name>
        <dbReference type="ChEBI" id="CHEBI:29105"/>
        <label>2</label>
        <note>catalytic</note>
    </ligand>
</feature>
<dbReference type="InterPro" id="IPR001818">
    <property type="entry name" value="Pept_M10_metallopeptidase"/>
</dbReference>
<evidence type="ECO:0000256" key="6">
    <source>
        <dbReference type="ARBA" id="ARBA00023049"/>
    </source>
</evidence>
<sequence length="316" mass="34831">MSNIMLVRNMILLVLFVLAIYPYPALSHTDSTQPFGFLKKLEGCQKGDTVKGLHEAKQYLKNYGYLNVESGNENQDEFDYILESSIKTYQLNYNLETSGILDTATVKQMMMPRCSVPDIAKDGATSMKSGMKHHHHHEHGKHNGSLHTVSHYSFLPGNPKWTKMELVYRFRSSAAANVDSATLQSACIRALSSWEAVSNFRFRVPTSFREINDIMMGFHRLSHGDGNPFDGPLGVLGHASGPDGGEAHLDADENWSTNPDQSMIDLESLCLHELGHVLGLGHSSDTNAVMFSGIGGGQQKRTPTADDINGISALYS</sequence>
<dbReference type="AlphaFoldDB" id="A0AAD4SAM8"/>
<evidence type="ECO:0000256" key="4">
    <source>
        <dbReference type="ARBA" id="ARBA00022801"/>
    </source>
</evidence>
<feature type="binding site" evidence="9">
    <location>
        <position position="253"/>
    </location>
    <ligand>
        <name>Ca(2+)</name>
        <dbReference type="ChEBI" id="CHEBI:29108"/>
        <label>3</label>
    </ligand>
</feature>
<feature type="binding site" evidence="8">
    <location>
        <position position="282"/>
    </location>
    <ligand>
        <name>Zn(2+)</name>
        <dbReference type="ChEBI" id="CHEBI:29105"/>
        <label>2</label>
        <note>catalytic</note>
    </ligand>
</feature>
<dbReference type="Proteomes" id="UP001202328">
    <property type="component" value="Unassembled WGS sequence"/>
</dbReference>
<dbReference type="InterPro" id="IPR024079">
    <property type="entry name" value="MetalloPept_cat_dom_sf"/>
</dbReference>
<feature type="binding site" evidence="9">
    <location>
        <position position="225"/>
    </location>
    <ligand>
        <name>Zn(2+)</name>
        <dbReference type="ChEBI" id="CHEBI:29105"/>
        <label>1</label>
    </ligand>
</feature>
<dbReference type="PIRSF" id="PIRSF001191">
    <property type="entry name" value="Peptidase_M10A_matrix"/>
    <property type="match status" value="1"/>
</dbReference>
<dbReference type="SMART" id="SM00235">
    <property type="entry name" value="ZnMc"/>
    <property type="match status" value="1"/>
</dbReference>
<dbReference type="EMBL" id="JAJJMB010012606">
    <property type="protein sequence ID" value="KAI3875380.1"/>
    <property type="molecule type" value="Genomic_DNA"/>
</dbReference>
<comment type="cofactor">
    <cofactor evidence="9">
        <name>Zn(2+)</name>
        <dbReference type="ChEBI" id="CHEBI:29105"/>
    </cofactor>
    <text evidence="9">Binds 2 Zn(2+) ions per subunit.</text>
</comment>
<feature type="binding site" evidence="8">
    <location>
        <position position="272"/>
    </location>
    <ligand>
        <name>Zn(2+)</name>
        <dbReference type="ChEBI" id="CHEBI:29105"/>
        <label>2</label>
        <note>catalytic</note>
    </ligand>
</feature>
<feature type="binding site" evidence="9">
    <location>
        <position position="231"/>
    </location>
    <ligand>
        <name>Ca(2+)</name>
        <dbReference type="ChEBI" id="CHEBI:29108"/>
        <label>3</label>
    </ligand>
</feature>
<keyword evidence="11" id="KW-0732">Signal</keyword>
<gene>
    <name evidence="13" type="ORF">MKW98_000057</name>
</gene>
<feature type="binding site" evidence="9">
    <location>
        <position position="250"/>
    </location>
    <ligand>
        <name>Ca(2+)</name>
        <dbReference type="ChEBI" id="CHEBI:29108"/>
        <label>3</label>
    </ligand>
</feature>
<evidence type="ECO:0000256" key="7">
    <source>
        <dbReference type="PIRSR" id="PIRSR001191-1"/>
    </source>
</evidence>
<evidence type="ECO:0000313" key="14">
    <source>
        <dbReference type="Proteomes" id="UP001202328"/>
    </source>
</evidence>
<dbReference type="PANTHER" id="PTHR10201:SF213">
    <property type="entry name" value="METALLOENDOPROTEINASE 2-MMP-LIKE"/>
    <property type="match status" value="1"/>
</dbReference>
<keyword evidence="3 8" id="KW-0479">Metal-binding</keyword>
<evidence type="ECO:0000256" key="8">
    <source>
        <dbReference type="PIRSR" id="PIRSR001191-2"/>
    </source>
</evidence>